<dbReference type="HAMAP" id="MF_00454">
    <property type="entry name" value="FluC"/>
    <property type="match status" value="1"/>
</dbReference>
<evidence type="ECO:0000256" key="9">
    <source>
        <dbReference type="ARBA" id="ARBA00023303"/>
    </source>
</evidence>
<comment type="activity regulation">
    <text evidence="12">Na(+) is not transported, but it plays an essential structural role and its presence is essential for fluoride channel function.</text>
</comment>
<dbReference type="NCBIfam" id="NF010791">
    <property type="entry name" value="PRK14195.1"/>
    <property type="match status" value="1"/>
</dbReference>
<evidence type="ECO:0000256" key="8">
    <source>
        <dbReference type="ARBA" id="ARBA00023136"/>
    </source>
</evidence>
<evidence type="ECO:0000256" key="6">
    <source>
        <dbReference type="ARBA" id="ARBA00023053"/>
    </source>
</evidence>
<evidence type="ECO:0000256" key="10">
    <source>
        <dbReference type="ARBA" id="ARBA00035120"/>
    </source>
</evidence>
<dbReference type="RefSeq" id="WP_266281409.1">
    <property type="nucleotide sequence ID" value="NZ_JAPKNF010000001.1"/>
</dbReference>
<evidence type="ECO:0000256" key="4">
    <source>
        <dbReference type="ARBA" id="ARBA00022692"/>
    </source>
</evidence>
<comment type="function">
    <text evidence="12">Fluoride-specific ion channel. Important for reducing fluoride concentration in the cell, thus reducing its toxicity.</text>
</comment>
<sequence>MLAIFAIFCGAGLGGVLRYGITVGGGKLLGLDFPWATLAINITGSFVMGMAAAWFVIKGAASGPPEWRLFLTTGVLGGYTTFSTFSLDAVYLWERGAAGQAAIYVLASFVISLAALGAGLALVRALIG</sequence>
<dbReference type="NCBIfam" id="NF010794">
    <property type="entry name" value="PRK14198.1"/>
    <property type="match status" value="1"/>
</dbReference>
<keyword evidence="6 12" id="KW-0915">Sodium</keyword>
<keyword evidence="2 12" id="KW-1003">Cell membrane</keyword>
<evidence type="ECO:0000256" key="7">
    <source>
        <dbReference type="ARBA" id="ARBA00023065"/>
    </source>
</evidence>
<keyword evidence="5 12" id="KW-1133">Transmembrane helix</keyword>
<organism evidence="13 14">
    <name type="scientific">Kaistia geumhonensis</name>
    <dbReference type="NCBI Taxonomy" id="410839"/>
    <lineage>
        <taxon>Bacteria</taxon>
        <taxon>Pseudomonadati</taxon>
        <taxon>Pseudomonadota</taxon>
        <taxon>Alphaproteobacteria</taxon>
        <taxon>Hyphomicrobiales</taxon>
        <taxon>Kaistiaceae</taxon>
        <taxon>Kaistia</taxon>
    </lineage>
</organism>
<keyword evidence="14" id="KW-1185">Reference proteome</keyword>
<dbReference type="PANTHER" id="PTHR28259">
    <property type="entry name" value="FLUORIDE EXPORT PROTEIN 1-RELATED"/>
    <property type="match status" value="1"/>
</dbReference>
<comment type="subcellular location">
    <subcellularLocation>
        <location evidence="1 12">Cell membrane</location>
        <topology evidence="1 12">Multi-pass membrane protein</topology>
    </subcellularLocation>
</comment>
<comment type="similarity">
    <text evidence="10 12">Belongs to the fluoride channel Fluc/FEX (TC 1.A.43) family.</text>
</comment>
<keyword evidence="7 12" id="KW-0406">Ion transport</keyword>
<evidence type="ECO:0000256" key="2">
    <source>
        <dbReference type="ARBA" id="ARBA00022475"/>
    </source>
</evidence>
<dbReference type="NCBIfam" id="TIGR00494">
    <property type="entry name" value="crcB"/>
    <property type="match status" value="1"/>
</dbReference>
<evidence type="ECO:0000256" key="12">
    <source>
        <dbReference type="HAMAP-Rule" id="MF_00454"/>
    </source>
</evidence>
<feature type="transmembrane region" description="Helical" evidence="12">
    <location>
        <begin position="103"/>
        <end position="127"/>
    </location>
</feature>
<keyword evidence="8 12" id="KW-0472">Membrane</keyword>
<comment type="caution">
    <text evidence="13">The sequence shown here is derived from an EMBL/GenBank/DDBJ whole genome shotgun (WGS) entry which is preliminary data.</text>
</comment>
<keyword evidence="12" id="KW-0813">Transport</keyword>
<feature type="binding site" evidence="12">
    <location>
        <position position="77"/>
    </location>
    <ligand>
        <name>Na(+)</name>
        <dbReference type="ChEBI" id="CHEBI:29101"/>
        <note>structural</note>
    </ligand>
</feature>
<evidence type="ECO:0000256" key="5">
    <source>
        <dbReference type="ARBA" id="ARBA00022989"/>
    </source>
</evidence>
<protein>
    <recommendedName>
        <fullName evidence="12">Fluoride-specific ion channel FluC</fullName>
    </recommendedName>
</protein>
<dbReference type="Proteomes" id="UP001223743">
    <property type="component" value="Unassembled WGS sequence"/>
</dbReference>
<feature type="transmembrane region" description="Helical" evidence="12">
    <location>
        <begin position="69"/>
        <end position="91"/>
    </location>
</feature>
<evidence type="ECO:0000256" key="1">
    <source>
        <dbReference type="ARBA" id="ARBA00004651"/>
    </source>
</evidence>
<reference evidence="13 14" key="1">
    <citation type="submission" date="2023-07" db="EMBL/GenBank/DDBJ databases">
        <title>Genomic Encyclopedia of Type Strains, Phase IV (KMG-IV): sequencing the most valuable type-strain genomes for metagenomic binning, comparative biology and taxonomic classification.</title>
        <authorList>
            <person name="Goeker M."/>
        </authorList>
    </citation>
    <scope>NUCLEOTIDE SEQUENCE [LARGE SCALE GENOMIC DNA]</scope>
    <source>
        <strain evidence="13 14">B1-1</strain>
    </source>
</reference>
<dbReference type="EMBL" id="JAUSWJ010000001">
    <property type="protein sequence ID" value="MDQ0515112.1"/>
    <property type="molecule type" value="Genomic_DNA"/>
</dbReference>
<name>A0ABU0M2C5_9HYPH</name>
<dbReference type="InterPro" id="IPR003691">
    <property type="entry name" value="FluC"/>
</dbReference>
<keyword evidence="9 12" id="KW-0407">Ion channel</keyword>
<gene>
    <name evidence="12" type="primary">fluC</name>
    <name evidence="12" type="synonym">crcB</name>
    <name evidence="13" type="ORF">QO015_000725</name>
</gene>
<dbReference type="PANTHER" id="PTHR28259:SF1">
    <property type="entry name" value="FLUORIDE EXPORT PROTEIN 1-RELATED"/>
    <property type="match status" value="1"/>
</dbReference>
<evidence type="ECO:0000313" key="13">
    <source>
        <dbReference type="EMBL" id="MDQ0515112.1"/>
    </source>
</evidence>
<comment type="catalytic activity">
    <reaction evidence="11">
        <text>fluoride(in) = fluoride(out)</text>
        <dbReference type="Rhea" id="RHEA:76159"/>
        <dbReference type="ChEBI" id="CHEBI:17051"/>
    </reaction>
    <physiologicalReaction direction="left-to-right" evidence="11">
        <dbReference type="Rhea" id="RHEA:76160"/>
    </physiologicalReaction>
</comment>
<keyword evidence="4 12" id="KW-0812">Transmembrane</keyword>
<keyword evidence="12" id="KW-0479">Metal-binding</keyword>
<keyword evidence="3" id="KW-0997">Cell inner membrane</keyword>
<feature type="transmembrane region" description="Helical" evidence="12">
    <location>
        <begin position="34"/>
        <end position="57"/>
    </location>
</feature>
<feature type="binding site" evidence="12">
    <location>
        <position position="80"/>
    </location>
    <ligand>
        <name>Na(+)</name>
        <dbReference type="ChEBI" id="CHEBI:29101"/>
        <note>structural</note>
    </ligand>
</feature>
<evidence type="ECO:0000256" key="11">
    <source>
        <dbReference type="ARBA" id="ARBA00035585"/>
    </source>
</evidence>
<dbReference type="Pfam" id="PF02537">
    <property type="entry name" value="CRCB"/>
    <property type="match status" value="1"/>
</dbReference>
<evidence type="ECO:0000256" key="3">
    <source>
        <dbReference type="ARBA" id="ARBA00022519"/>
    </source>
</evidence>
<accession>A0ABU0M2C5</accession>
<proteinExistence type="inferred from homology"/>
<evidence type="ECO:0000313" key="14">
    <source>
        <dbReference type="Proteomes" id="UP001223743"/>
    </source>
</evidence>